<sequence>MSDDTFSPGDDAFDEGERTNAARSSLDWLVSAFEDGGRAATDDFDPQLVERLFGVLERAARGDVEGRELERLLSVLEAAVVENRLAAEEFEQLLDLLEATLSGDEGTDTDREEVLELLEAAIVDPTKLASAGTEGVFSIVEAALADPEAAAESGLDGVFDLLETLGLSAEATRRLELEEGDTDPFRVARIAAAASQRATGYSVRSGVRTGTRMVQAVVNAESIADLVERVREITFDEMRRLGIDVGEAETPASRWAARRQVDAERLREEAGWLLDRSADVDYEEPVHPAFPNVLRQLAADEARILRLLIAEGDEPAVTVRDRGVVPLSSSLVAEDLTMIGINAGVRDEDRVSVYLDNLERLGLVAFSDEPVETLKRYQVLEAQPAVEDAMDEASRPKLVRHSVGLTAFGTAFCETCLPFVGDGPTVDDEEEGA</sequence>
<dbReference type="Pfam" id="PF14337">
    <property type="entry name" value="Abi_alpha"/>
    <property type="match status" value="1"/>
</dbReference>
<dbReference type="Proteomes" id="UP001057580">
    <property type="component" value="Chromosome"/>
</dbReference>
<reference evidence="1" key="1">
    <citation type="submission" date="2022-09" db="EMBL/GenBank/DDBJ databases">
        <title>Diverse halophilic archaea isolated from saline environments.</title>
        <authorList>
            <person name="Cui H.-L."/>
        </authorList>
    </citation>
    <scope>NUCLEOTIDE SEQUENCE</scope>
    <source>
        <strain evidence="1">ZS-35-S2</strain>
    </source>
</reference>
<dbReference type="RefSeq" id="WP_260592621.1">
    <property type="nucleotide sequence ID" value="NZ_CP104003.1"/>
</dbReference>
<evidence type="ECO:0000313" key="1">
    <source>
        <dbReference type="EMBL" id="UWM53627.1"/>
    </source>
</evidence>
<dbReference type="GeneID" id="74943950"/>
<dbReference type="Gene3D" id="3.30.110.190">
    <property type="match status" value="1"/>
</dbReference>
<dbReference type="EMBL" id="CP104003">
    <property type="protein sequence ID" value="UWM53627.1"/>
    <property type="molecule type" value="Genomic_DNA"/>
</dbReference>
<organism evidence="1 2">
    <name type="scientific">Salinirubellus salinus</name>
    <dbReference type="NCBI Taxonomy" id="1364945"/>
    <lineage>
        <taxon>Archaea</taxon>
        <taxon>Methanobacteriati</taxon>
        <taxon>Methanobacteriota</taxon>
        <taxon>Stenosarchaea group</taxon>
        <taxon>Halobacteria</taxon>
        <taxon>Halobacteriales</taxon>
        <taxon>Natronomonadaceae</taxon>
        <taxon>Salinirubellus</taxon>
    </lineage>
</organism>
<accession>A0A9E7UA43</accession>
<keyword evidence="2" id="KW-1185">Reference proteome</keyword>
<proteinExistence type="predicted"/>
<dbReference type="AlphaFoldDB" id="A0A9E7UA43"/>
<dbReference type="KEGG" id="ssai:N0B31_15970"/>
<gene>
    <name evidence="1" type="ORF">N0B31_15970</name>
</gene>
<dbReference type="InterPro" id="IPR025506">
    <property type="entry name" value="Abi_alpha"/>
</dbReference>
<evidence type="ECO:0000313" key="2">
    <source>
        <dbReference type="Proteomes" id="UP001057580"/>
    </source>
</evidence>
<protein>
    <submittedName>
        <fullName evidence="1">DUF4393 domain-containing protein</fullName>
    </submittedName>
</protein>
<name>A0A9E7UA43_9EURY</name>